<sequence length="375" mass="40508">MNSTLALAKQLLSEASITPDDKNCQQILADRLRAIGFQIEEMHFGNTKNFYARLGSAAPLLCFAGHTDVVPAGDVRQWTFDPFTPTEHDGKLYARGAADMKTAIACFVTACERFTAAHPQFNGSLALLITSDEEGDAHDGTTKVVDALKARGEHIDYCIVGEPTAVARLGDTLKNGRRGSLSGTLTIHGKQGHIAYPHLAENPIHAAAPVLAELTAVQWDKGNAYFPATGFQISNIRGGTGATNVIPGSVQVQFNFRFSTEQTQSSLQTRVHEILDKHGVKYDLAWHLSGNPFLTEAGVLTQAAQNAVRDICGISAELSTTGGTSDGRFIKAVARELIELGFVNATIHQIDEHIELADIDKLSAIYEHMMTQLLA</sequence>
<protein>
    <recommendedName>
        <fullName evidence="5 15">Succinyl-diaminopimelate desuccinylase</fullName>
        <shortName evidence="15">SDAP desuccinylase</shortName>
        <ecNumber evidence="4 15">3.5.1.18</ecNumber>
    </recommendedName>
    <alternativeName>
        <fullName evidence="13 15">N-succinyl-LL-2,6-diaminoheptanedioate amidohydrolase</fullName>
    </alternativeName>
</protein>
<dbReference type="CDD" id="cd03891">
    <property type="entry name" value="M20_DapE_proteobac"/>
    <property type="match status" value="1"/>
</dbReference>
<comment type="subunit">
    <text evidence="3 15">Homodimer.</text>
</comment>
<dbReference type="Gene3D" id="3.40.630.10">
    <property type="entry name" value="Zn peptidases"/>
    <property type="match status" value="2"/>
</dbReference>
<evidence type="ECO:0000256" key="14">
    <source>
        <dbReference type="ARBA" id="ARBA00051301"/>
    </source>
</evidence>
<evidence type="ECO:0000256" key="12">
    <source>
        <dbReference type="ARBA" id="ARBA00023285"/>
    </source>
</evidence>
<dbReference type="Pfam" id="PF01546">
    <property type="entry name" value="Peptidase_M20"/>
    <property type="match status" value="1"/>
</dbReference>
<dbReference type="PANTHER" id="PTHR43808:SF31">
    <property type="entry name" value="N-ACETYL-L-CITRULLINE DEACETYLASE"/>
    <property type="match status" value="1"/>
</dbReference>
<dbReference type="GO" id="GO:0050897">
    <property type="term" value="F:cobalt ion binding"/>
    <property type="evidence" value="ECO:0007669"/>
    <property type="project" value="UniProtKB-UniRule"/>
</dbReference>
<keyword evidence="8 15" id="KW-0378">Hydrolase</keyword>
<dbReference type="GO" id="GO:0019877">
    <property type="term" value="P:diaminopimelate biosynthetic process"/>
    <property type="evidence" value="ECO:0007669"/>
    <property type="project" value="UniProtKB-UniRule"/>
</dbReference>
<accession>F0EW48</accession>
<feature type="active site" evidence="15">
    <location>
        <position position="68"/>
    </location>
</feature>
<dbReference type="PANTHER" id="PTHR43808">
    <property type="entry name" value="ACETYLORNITHINE DEACETYLASE"/>
    <property type="match status" value="1"/>
</dbReference>
<dbReference type="Proteomes" id="UP000004088">
    <property type="component" value="Unassembled WGS sequence"/>
</dbReference>
<reference evidence="17 18" key="1">
    <citation type="submission" date="2011-01" db="EMBL/GenBank/DDBJ databases">
        <authorList>
            <person name="Muzny D."/>
            <person name="Qin X."/>
            <person name="Deng J."/>
            <person name="Jiang H."/>
            <person name="Liu Y."/>
            <person name="Qu J."/>
            <person name="Song X.-Z."/>
            <person name="Zhang L."/>
            <person name="Thornton R."/>
            <person name="Coyle M."/>
            <person name="Francisco L."/>
            <person name="Jackson L."/>
            <person name="Javaid M."/>
            <person name="Korchina V."/>
            <person name="Kovar C."/>
            <person name="Mata R."/>
            <person name="Mathew T."/>
            <person name="Ngo R."/>
            <person name="Nguyen L."/>
            <person name="Nguyen N."/>
            <person name="Okwuonu G."/>
            <person name="Ongeri F."/>
            <person name="Pham C."/>
            <person name="Simmons D."/>
            <person name="Wilczek-Boney K."/>
            <person name="Hale W."/>
            <person name="Jakkamsetti A."/>
            <person name="Pham P."/>
            <person name="Ruth R."/>
            <person name="San Lucas F."/>
            <person name="Warren J."/>
            <person name="Zhang J."/>
            <person name="Zhao Z."/>
            <person name="Zhou C."/>
            <person name="Zhu D."/>
            <person name="Lee S."/>
            <person name="Bess C."/>
            <person name="Blankenburg K."/>
            <person name="Forbes L."/>
            <person name="Fu Q."/>
            <person name="Gubbala S."/>
            <person name="Hirani K."/>
            <person name="Jayaseelan J.C."/>
            <person name="Lara F."/>
            <person name="Munidasa M."/>
            <person name="Palculict T."/>
            <person name="Patil S."/>
            <person name="Pu L.-L."/>
            <person name="Saada N."/>
            <person name="Tang L."/>
            <person name="Weissenberger G."/>
            <person name="Zhu Y."/>
            <person name="Hemphill L."/>
            <person name="Shang Y."/>
            <person name="Youmans B."/>
            <person name="Ayvaz T."/>
            <person name="Ross M."/>
            <person name="Santibanez J."/>
            <person name="Aqrawi P."/>
            <person name="Gross S."/>
            <person name="Joshi V."/>
            <person name="Fowler G."/>
            <person name="Nazareth L."/>
            <person name="Reid J."/>
            <person name="Worley K."/>
            <person name="Petrosino J."/>
            <person name="Highlander S."/>
            <person name="Gibbs R."/>
        </authorList>
    </citation>
    <scope>NUCLEOTIDE SEQUENCE [LARGE SCALE GENOMIC DNA]</scope>
    <source>
        <strain evidence="17 18">ATCC 33394</strain>
    </source>
</reference>
<evidence type="ECO:0000256" key="7">
    <source>
        <dbReference type="ARBA" id="ARBA00022723"/>
    </source>
</evidence>
<dbReference type="AlphaFoldDB" id="F0EW48"/>
<comment type="pathway">
    <text evidence="1 15">Amino-acid biosynthesis; L-lysine biosynthesis via DAP pathway; LL-2,6-diaminopimelate from (S)-tetrahydrodipicolinate (succinylase route): step 3/3.</text>
</comment>
<dbReference type="InterPro" id="IPR002933">
    <property type="entry name" value="Peptidase_M20"/>
</dbReference>
<keyword evidence="10 15" id="KW-0220">Diaminopimelate biosynthesis</keyword>
<evidence type="ECO:0000256" key="15">
    <source>
        <dbReference type="HAMAP-Rule" id="MF_01690"/>
    </source>
</evidence>
<keyword evidence="18" id="KW-1185">Reference proteome</keyword>
<dbReference type="NCBIfam" id="NF009557">
    <property type="entry name" value="PRK13009.1"/>
    <property type="match status" value="1"/>
</dbReference>
<comment type="function">
    <text evidence="15">Catalyzes the hydrolysis of N-succinyl-L,L-diaminopimelic acid (SDAP), forming succinate and LL-2,6-diaminopimelate (DAP), an intermediate involved in the bacterial biosynthesis of lysine and meso-diaminopimelic acid, an essential component of bacterial cell walls.</text>
</comment>
<comment type="caution">
    <text evidence="17">The sequence shown here is derived from an EMBL/GenBank/DDBJ whole genome shotgun (WGS) entry which is preliminary data.</text>
</comment>
<evidence type="ECO:0000256" key="2">
    <source>
        <dbReference type="ARBA" id="ARBA00006746"/>
    </source>
</evidence>
<comment type="cofactor">
    <cofactor evidence="15">
        <name>Zn(2+)</name>
        <dbReference type="ChEBI" id="CHEBI:29105"/>
    </cofactor>
    <cofactor evidence="15">
        <name>Co(2+)</name>
        <dbReference type="ChEBI" id="CHEBI:48828"/>
    </cofactor>
    <text evidence="15">Binds 2 Zn(2+) or Co(2+) ions per subunit.</text>
</comment>
<feature type="binding site" evidence="15">
    <location>
        <position position="99"/>
    </location>
    <ligand>
        <name>Zn(2+)</name>
        <dbReference type="ChEBI" id="CHEBI:29105"/>
        <label>2</label>
    </ligand>
</feature>
<evidence type="ECO:0000256" key="6">
    <source>
        <dbReference type="ARBA" id="ARBA00022605"/>
    </source>
</evidence>
<evidence type="ECO:0000256" key="1">
    <source>
        <dbReference type="ARBA" id="ARBA00005130"/>
    </source>
</evidence>
<comment type="similarity">
    <text evidence="2 15">Belongs to the peptidase M20A family. DapE subfamily.</text>
</comment>
<dbReference type="GO" id="GO:0009014">
    <property type="term" value="F:succinyl-diaminopimelate desuccinylase activity"/>
    <property type="evidence" value="ECO:0007669"/>
    <property type="project" value="UniProtKB-UniRule"/>
</dbReference>
<evidence type="ECO:0000313" key="18">
    <source>
        <dbReference type="Proteomes" id="UP000004088"/>
    </source>
</evidence>
<evidence type="ECO:0000256" key="4">
    <source>
        <dbReference type="ARBA" id="ARBA00011921"/>
    </source>
</evidence>
<evidence type="ECO:0000256" key="8">
    <source>
        <dbReference type="ARBA" id="ARBA00022801"/>
    </source>
</evidence>
<dbReference type="SUPFAM" id="SSF53187">
    <property type="entry name" value="Zn-dependent exopeptidases"/>
    <property type="match status" value="1"/>
</dbReference>
<dbReference type="FunFam" id="3.40.630.10:FF:000005">
    <property type="entry name" value="Succinyl-diaminopimelate desuccinylase"/>
    <property type="match status" value="1"/>
</dbReference>
<dbReference type="InterPro" id="IPR005941">
    <property type="entry name" value="DapE_proteobac"/>
</dbReference>
<keyword evidence="7 15" id="KW-0479">Metal-binding</keyword>
<feature type="active site" description="Proton acceptor" evidence="15">
    <location>
        <position position="133"/>
    </location>
</feature>
<evidence type="ECO:0000256" key="5">
    <source>
        <dbReference type="ARBA" id="ARBA00022391"/>
    </source>
</evidence>
<dbReference type="HAMAP" id="MF_01690">
    <property type="entry name" value="DapE"/>
    <property type="match status" value="1"/>
</dbReference>
<feature type="binding site" evidence="15">
    <location>
        <position position="134"/>
    </location>
    <ligand>
        <name>Zn(2+)</name>
        <dbReference type="ChEBI" id="CHEBI:29105"/>
        <label>2</label>
    </ligand>
</feature>
<gene>
    <name evidence="15 17" type="primary">dapE</name>
    <name evidence="17" type="ORF">HMPREF9098_0082</name>
</gene>
<dbReference type="GO" id="GO:0009089">
    <property type="term" value="P:lysine biosynthetic process via diaminopimelate"/>
    <property type="evidence" value="ECO:0007669"/>
    <property type="project" value="UniProtKB-UniRule"/>
</dbReference>
<feature type="binding site" evidence="15">
    <location>
        <position position="162"/>
    </location>
    <ligand>
        <name>Zn(2+)</name>
        <dbReference type="ChEBI" id="CHEBI:29105"/>
        <label>1</label>
    </ligand>
</feature>
<dbReference type="EMBL" id="AEWV01000003">
    <property type="protein sequence ID" value="EGC18420.1"/>
    <property type="molecule type" value="Genomic_DNA"/>
</dbReference>
<dbReference type="UniPathway" id="UPA00034">
    <property type="reaction ID" value="UER00021"/>
</dbReference>
<keyword evidence="6 15" id="KW-0028">Amino-acid biosynthesis</keyword>
<comment type="catalytic activity">
    <reaction evidence="14 15">
        <text>N-succinyl-(2S,6S)-2,6-diaminopimelate + H2O = (2S,6S)-2,6-diaminopimelate + succinate</text>
        <dbReference type="Rhea" id="RHEA:22608"/>
        <dbReference type="ChEBI" id="CHEBI:15377"/>
        <dbReference type="ChEBI" id="CHEBI:30031"/>
        <dbReference type="ChEBI" id="CHEBI:57609"/>
        <dbReference type="ChEBI" id="CHEBI:58087"/>
        <dbReference type="EC" id="3.5.1.18"/>
    </reaction>
</comment>
<dbReference type="InterPro" id="IPR050072">
    <property type="entry name" value="Peptidase_M20A"/>
</dbReference>
<keyword evidence="12 15" id="KW-0170">Cobalt</keyword>
<dbReference type="NCBIfam" id="TIGR01246">
    <property type="entry name" value="dapE_proteo"/>
    <property type="match status" value="1"/>
</dbReference>
<dbReference type="STRING" id="888741.HMPREF9098_0082"/>
<dbReference type="GO" id="GO:0008270">
    <property type="term" value="F:zinc ion binding"/>
    <property type="evidence" value="ECO:0007669"/>
    <property type="project" value="UniProtKB-UniRule"/>
</dbReference>
<evidence type="ECO:0000313" key="17">
    <source>
        <dbReference type="EMBL" id="EGC18420.1"/>
    </source>
</evidence>
<dbReference type="InterPro" id="IPR011650">
    <property type="entry name" value="Peptidase_M20_dimer"/>
</dbReference>
<evidence type="ECO:0000256" key="9">
    <source>
        <dbReference type="ARBA" id="ARBA00022833"/>
    </source>
</evidence>
<dbReference type="RefSeq" id="WP_003780866.1">
    <property type="nucleotide sequence ID" value="NZ_GL870929.1"/>
</dbReference>
<dbReference type="EC" id="3.5.1.18" evidence="4 15"/>
<feature type="domain" description="Peptidase M20 dimerisation" evidence="16">
    <location>
        <begin position="175"/>
        <end position="282"/>
    </location>
</feature>
<name>F0EW48_9NEIS</name>
<organism evidence="17 18">
    <name type="scientific">Kingella denitrificans ATCC 33394</name>
    <dbReference type="NCBI Taxonomy" id="888741"/>
    <lineage>
        <taxon>Bacteria</taxon>
        <taxon>Pseudomonadati</taxon>
        <taxon>Pseudomonadota</taxon>
        <taxon>Betaproteobacteria</taxon>
        <taxon>Neisseriales</taxon>
        <taxon>Neisseriaceae</taxon>
        <taxon>Kingella</taxon>
    </lineage>
</organism>
<feature type="binding site" evidence="15">
    <location>
        <position position="66"/>
    </location>
    <ligand>
        <name>Zn(2+)</name>
        <dbReference type="ChEBI" id="CHEBI:29105"/>
        <label>1</label>
    </ligand>
</feature>
<evidence type="ECO:0000256" key="3">
    <source>
        <dbReference type="ARBA" id="ARBA00011738"/>
    </source>
</evidence>
<keyword evidence="11 15" id="KW-0457">Lysine biosynthesis</keyword>
<dbReference type="SUPFAM" id="SSF55031">
    <property type="entry name" value="Bacterial exopeptidase dimerisation domain"/>
    <property type="match status" value="1"/>
</dbReference>
<evidence type="ECO:0000256" key="11">
    <source>
        <dbReference type="ARBA" id="ARBA00023154"/>
    </source>
</evidence>
<dbReference type="GO" id="GO:0006526">
    <property type="term" value="P:L-arginine biosynthetic process"/>
    <property type="evidence" value="ECO:0007669"/>
    <property type="project" value="TreeGrafter"/>
</dbReference>
<proteinExistence type="inferred from homology"/>
<feature type="binding site" evidence="15">
    <location>
        <position position="348"/>
    </location>
    <ligand>
        <name>Zn(2+)</name>
        <dbReference type="ChEBI" id="CHEBI:29105"/>
        <label>2</label>
    </ligand>
</feature>
<feature type="binding site" evidence="15">
    <location>
        <position position="99"/>
    </location>
    <ligand>
        <name>Zn(2+)</name>
        <dbReference type="ChEBI" id="CHEBI:29105"/>
        <label>1</label>
    </ligand>
</feature>
<dbReference type="Pfam" id="PF07687">
    <property type="entry name" value="M20_dimer"/>
    <property type="match status" value="1"/>
</dbReference>
<dbReference type="GO" id="GO:0008777">
    <property type="term" value="F:acetylornithine deacetylase activity"/>
    <property type="evidence" value="ECO:0007669"/>
    <property type="project" value="TreeGrafter"/>
</dbReference>
<evidence type="ECO:0000256" key="13">
    <source>
        <dbReference type="ARBA" id="ARBA00031891"/>
    </source>
</evidence>
<dbReference type="InterPro" id="IPR036264">
    <property type="entry name" value="Bact_exopeptidase_dim_dom"/>
</dbReference>
<evidence type="ECO:0000259" key="16">
    <source>
        <dbReference type="Pfam" id="PF07687"/>
    </source>
</evidence>
<dbReference type="HOGENOM" id="CLU_021802_4_0_4"/>
<keyword evidence="9 15" id="KW-0862">Zinc</keyword>
<dbReference type="FunFam" id="3.30.70.360:FF:000011">
    <property type="entry name" value="Succinyl-diaminopimelate desuccinylase"/>
    <property type="match status" value="1"/>
</dbReference>
<evidence type="ECO:0000256" key="10">
    <source>
        <dbReference type="ARBA" id="ARBA00022915"/>
    </source>
</evidence>